<protein>
    <recommendedName>
        <fullName evidence="4">protein disulfide-isomerase</fullName>
        <ecNumber evidence="4">5.3.4.1</ecNumber>
    </recommendedName>
</protein>
<dbReference type="GO" id="GO:0005788">
    <property type="term" value="C:endoplasmic reticulum lumen"/>
    <property type="evidence" value="ECO:0007669"/>
    <property type="project" value="UniProtKB-SubCell"/>
</dbReference>
<keyword evidence="8 11" id="KW-1015">Disulfide bond</keyword>
<evidence type="ECO:0000256" key="5">
    <source>
        <dbReference type="ARBA" id="ARBA00022729"/>
    </source>
</evidence>
<dbReference type="InterPro" id="IPR013766">
    <property type="entry name" value="Thioredoxin_domain"/>
</dbReference>
<dbReference type="EC" id="5.3.4.1" evidence="4"/>
<dbReference type="CDD" id="cd02995">
    <property type="entry name" value="PDI_a_PDI_a'_C"/>
    <property type="match status" value="1"/>
</dbReference>
<comment type="subcellular location">
    <subcellularLocation>
        <location evidence="2">Endoplasmic reticulum lumen</location>
    </subcellularLocation>
</comment>
<dbReference type="Pfam" id="PF00085">
    <property type="entry name" value="Thioredoxin"/>
    <property type="match status" value="2"/>
</dbReference>
<accession>A5E6G6</accession>
<keyword evidence="7" id="KW-0256">Endoplasmic reticulum</keyword>
<evidence type="ECO:0000256" key="9">
    <source>
        <dbReference type="ARBA" id="ARBA00023235"/>
    </source>
</evidence>
<dbReference type="FunFam" id="3.40.30.10:FF:000017">
    <property type="entry name" value="Protein disulfide-isomerase A4"/>
    <property type="match status" value="1"/>
</dbReference>
<evidence type="ECO:0000256" key="12">
    <source>
        <dbReference type="SAM" id="MobiDB-lite"/>
    </source>
</evidence>
<dbReference type="GO" id="GO:0006457">
    <property type="term" value="P:protein folding"/>
    <property type="evidence" value="ECO:0007669"/>
    <property type="project" value="TreeGrafter"/>
</dbReference>
<dbReference type="NCBIfam" id="TIGR01130">
    <property type="entry name" value="ER_PDI_fam"/>
    <property type="match status" value="1"/>
</dbReference>
<name>A5E6G6_LODEL</name>
<dbReference type="OrthoDB" id="427280at2759"/>
<comment type="catalytic activity">
    <reaction evidence="1">
        <text>Catalyzes the rearrangement of -S-S- bonds in proteins.</text>
        <dbReference type="EC" id="5.3.4.1"/>
    </reaction>
</comment>
<evidence type="ECO:0000256" key="4">
    <source>
        <dbReference type="ARBA" id="ARBA00012723"/>
    </source>
</evidence>
<comment type="similarity">
    <text evidence="3">Belongs to the protein disulfide isomerase family.</text>
</comment>
<dbReference type="CDD" id="cd02981">
    <property type="entry name" value="PDI_b_family"/>
    <property type="match status" value="1"/>
</dbReference>
<dbReference type="GeneID" id="5230775"/>
<dbReference type="VEuPathDB" id="FungiDB:LELG_05205"/>
<evidence type="ECO:0000256" key="2">
    <source>
        <dbReference type="ARBA" id="ARBA00004319"/>
    </source>
</evidence>
<dbReference type="HOGENOM" id="CLU_025879_6_0_1"/>
<feature type="region of interest" description="Disordered" evidence="12">
    <location>
        <begin position="519"/>
        <end position="547"/>
    </location>
</feature>
<organism evidence="15 16">
    <name type="scientific">Lodderomyces elongisporus (strain ATCC 11503 / CBS 2605 / JCM 1781 / NBRC 1676 / NRRL YB-4239)</name>
    <name type="common">Yeast</name>
    <name type="synonym">Saccharomyces elongisporus</name>
    <dbReference type="NCBI Taxonomy" id="379508"/>
    <lineage>
        <taxon>Eukaryota</taxon>
        <taxon>Fungi</taxon>
        <taxon>Dikarya</taxon>
        <taxon>Ascomycota</taxon>
        <taxon>Saccharomycotina</taxon>
        <taxon>Pichiomycetes</taxon>
        <taxon>Debaryomycetaceae</taxon>
        <taxon>Candida/Lodderomyces clade</taxon>
        <taxon>Lodderomyces</taxon>
    </lineage>
</organism>
<keyword evidence="6" id="KW-0677">Repeat</keyword>
<dbReference type="CDD" id="cd02961">
    <property type="entry name" value="PDI_a_family"/>
    <property type="match status" value="1"/>
</dbReference>
<keyword evidence="10 11" id="KW-0676">Redox-active center</keyword>
<dbReference type="InParanoid" id="A5E6G6"/>
<evidence type="ECO:0000313" key="16">
    <source>
        <dbReference type="Proteomes" id="UP000001996"/>
    </source>
</evidence>
<keyword evidence="5 13" id="KW-0732">Signal</keyword>
<proteinExistence type="inferred from homology"/>
<dbReference type="EMBL" id="CH981531">
    <property type="protein sequence ID" value="EDK47024.1"/>
    <property type="molecule type" value="Genomic_DNA"/>
</dbReference>
<dbReference type="eggNOG" id="KOG0190">
    <property type="taxonomic scope" value="Eukaryota"/>
</dbReference>
<feature type="domain" description="Thioredoxin" evidence="14">
    <location>
        <begin position="347"/>
        <end position="505"/>
    </location>
</feature>
<sequence length="547" mass="61061">MQFWKYSTKVLATLLAVVSVSQAGGPADGDAVADPNSAVVKLTSDNFASFLEENPLVLTEFFAPWCGYCKMLGPEFSKAADSLNESHPKIKLAQVDCTQDEELCMEFGIRGYPTLKIIRDGDSKQAEDYQGPREASGIAEHMIKQSLPAVQIPETWEDLEKLIEEQTKPFVLQVNSATDDIFQKVANVKRKDFSFINVGKDFIKQLGTKLNKDLKKASYLVVHPKQLADAIGFDGKKADVESLTKWIDVETLPYFGEMDRDTYMSYMTSPLPLAYYFYKTAEQREAVADDLAKLGKQYRGKINIVGLDANLYGRHAEAINMDPEVVPLFAIQLIEDNKKYGINQKEYPEGPSVKVIEKFVKDYFDGKLKPIVKSEELPTAEEIAANPVVKLVGHNYNDILNNSEKDIFVKYYAPWCGHCKKLAPTWEELAEIFGSNKGETGVIIADIDHTANDVDVPFEIQGYPTLLLFPANGEIDEKTGLRKPVVFEGQRELDSLIDFVKENGALKVDGTELQAKLKEAREAAEEAAGDAKDEVEEAAEKVEHDEL</sequence>
<evidence type="ECO:0000256" key="3">
    <source>
        <dbReference type="ARBA" id="ARBA00006347"/>
    </source>
</evidence>
<gene>
    <name evidence="15" type="ORF">LELG_05205</name>
</gene>
<feature type="disulfide bond" description="Redox-active" evidence="11">
    <location>
        <begin position="66"/>
        <end position="69"/>
    </location>
</feature>
<feature type="chain" id="PRO_5002681868" description="protein disulfide-isomerase" evidence="13">
    <location>
        <begin position="24"/>
        <end position="547"/>
    </location>
</feature>
<dbReference type="CDD" id="cd02982">
    <property type="entry name" value="PDI_b'_family"/>
    <property type="match status" value="1"/>
</dbReference>
<evidence type="ECO:0000313" key="15">
    <source>
        <dbReference type="EMBL" id="EDK47024.1"/>
    </source>
</evidence>
<dbReference type="AlphaFoldDB" id="A5E6G6"/>
<dbReference type="PROSITE" id="PS51352">
    <property type="entry name" value="THIOREDOXIN_2"/>
    <property type="match status" value="2"/>
</dbReference>
<dbReference type="SUPFAM" id="SSF52833">
    <property type="entry name" value="Thioredoxin-like"/>
    <property type="match status" value="4"/>
</dbReference>
<dbReference type="PROSITE" id="PS00194">
    <property type="entry name" value="THIOREDOXIN_1"/>
    <property type="match status" value="2"/>
</dbReference>
<dbReference type="PRINTS" id="PR00421">
    <property type="entry name" value="THIOREDOXIN"/>
</dbReference>
<dbReference type="OMA" id="FFGMKKD"/>
<evidence type="ECO:0000256" key="10">
    <source>
        <dbReference type="ARBA" id="ARBA00023284"/>
    </source>
</evidence>
<dbReference type="GO" id="GO:0003756">
    <property type="term" value="F:protein disulfide isomerase activity"/>
    <property type="evidence" value="ECO:0007669"/>
    <property type="project" value="UniProtKB-EC"/>
</dbReference>
<evidence type="ECO:0000256" key="13">
    <source>
        <dbReference type="SAM" id="SignalP"/>
    </source>
</evidence>
<dbReference type="InterPro" id="IPR036249">
    <property type="entry name" value="Thioredoxin-like_sf"/>
</dbReference>
<evidence type="ECO:0000256" key="1">
    <source>
        <dbReference type="ARBA" id="ARBA00001182"/>
    </source>
</evidence>
<evidence type="ECO:0000256" key="8">
    <source>
        <dbReference type="ARBA" id="ARBA00023157"/>
    </source>
</evidence>
<feature type="disulfide bond" description="Redox-active" evidence="11">
    <location>
        <begin position="416"/>
        <end position="419"/>
    </location>
</feature>
<dbReference type="GO" id="GO:0034976">
    <property type="term" value="P:response to endoplasmic reticulum stress"/>
    <property type="evidence" value="ECO:0007669"/>
    <property type="project" value="TreeGrafter"/>
</dbReference>
<dbReference type="FunFam" id="3.40.30.10:FF:000139">
    <property type="entry name" value="Protein disulfide-isomerase"/>
    <property type="match status" value="1"/>
</dbReference>
<dbReference type="Gene3D" id="3.40.30.10">
    <property type="entry name" value="Glutaredoxin"/>
    <property type="match status" value="4"/>
</dbReference>
<dbReference type="KEGG" id="lel:PVL30_005336"/>
<dbReference type="STRING" id="379508.A5E6G6"/>
<dbReference type="Pfam" id="PF13848">
    <property type="entry name" value="Thioredoxin_6"/>
    <property type="match status" value="1"/>
</dbReference>
<reference evidence="15 16" key="1">
    <citation type="journal article" date="2009" name="Nature">
        <title>Evolution of pathogenicity and sexual reproduction in eight Candida genomes.</title>
        <authorList>
            <person name="Butler G."/>
            <person name="Rasmussen M.D."/>
            <person name="Lin M.F."/>
            <person name="Santos M.A."/>
            <person name="Sakthikumar S."/>
            <person name="Munro C.A."/>
            <person name="Rheinbay E."/>
            <person name="Grabherr M."/>
            <person name="Forche A."/>
            <person name="Reedy J.L."/>
            <person name="Agrafioti I."/>
            <person name="Arnaud M.B."/>
            <person name="Bates S."/>
            <person name="Brown A.J."/>
            <person name="Brunke S."/>
            <person name="Costanzo M.C."/>
            <person name="Fitzpatrick D.A."/>
            <person name="de Groot P.W."/>
            <person name="Harris D."/>
            <person name="Hoyer L.L."/>
            <person name="Hube B."/>
            <person name="Klis F.M."/>
            <person name="Kodira C."/>
            <person name="Lennard N."/>
            <person name="Logue M.E."/>
            <person name="Martin R."/>
            <person name="Neiman A.M."/>
            <person name="Nikolaou E."/>
            <person name="Quail M.A."/>
            <person name="Quinn J."/>
            <person name="Santos M.C."/>
            <person name="Schmitzberger F.F."/>
            <person name="Sherlock G."/>
            <person name="Shah P."/>
            <person name="Silverstein K.A."/>
            <person name="Skrzypek M.S."/>
            <person name="Soll D."/>
            <person name="Staggs R."/>
            <person name="Stansfield I."/>
            <person name="Stumpf M.P."/>
            <person name="Sudbery P.E."/>
            <person name="Srikantha T."/>
            <person name="Zeng Q."/>
            <person name="Berman J."/>
            <person name="Berriman M."/>
            <person name="Heitman J."/>
            <person name="Gow N.A."/>
            <person name="Lorenz M.C."/>
            <person name="Birren B.W."/>
            <person name="Kellis M."/>
            <person name="Cuomo C.A."/>
        </authorList>
    </citation>
    <scope>NUCLEOTIDE SEQUENCE [LARGE SCALE GENOMIC DNA]</scope>
    <source>
        <strain evidence="16">ATCC 11503 / BCRC 21390 / CBS 2605 / JCM 1781 / NBRC 1676 / NRRL YB-4239</strain>
    </source>
</reference>
<feature type="signal peptide" evidence="13">
    <location>
        <begin position="1"/>
        <end position="23"/>
    </location>
</feature>
<keyword evidence="9" id="KW-0413">Isomerase</keyword>
<dbReference type="FunCoup" id="A5E6G6">
    <property type="interactions" value="743"/>
</dbReference>
<dbReference type="Proteomes" id="UP000001996">
    <property type="component" value="Unassembled WGS sequence"/>
</dbReference>
<evidence type="ECO:0000259" key="14">
    <source>
        <dbReference type="PROSITE" id="PS51352"/>
    </source>
</evidence>
<dbReference type="PANTHER" id="PTHR18929">
    <property type="entry name" value="PROTEIN DISULFIDE ISOMERASE"/>
    <property type="match status" value="1"/>
</dbReference>
<feature type="domain" description="Thioredoxin" evidence="14">
    <location>
        <begin position="21"/>
        <end position="168"/>
    </location>
</feature>
<evidence type="ECO:0000256" key="7">
    <source>
        <dbReference type="ARBA" id="ARBA00022824"/>
    </source>
</evidence>
<evidence type="ECO:0000256" key="11">
    <source>
        <dbReference type="PIRSR" id="PIRSR605792-51"/>
    </source>
</evidence>
<keyword evidence="16" id="KW-1185">Reference proteome</keyword>
<dbReference type="InterPro" id="IPR005792">
    <property type="entry name" value="Prot_disulphide_isomerase"/>
</dbReference>
<dbReference type="InterPro" id="IPR017937">
    <property type="entry name" value="Thioredoxin_CS"/>
</dbReference>
<evidence type="ECO:0000256" key="6">
    <source>
        <dbReference type="ARBA" id="ARBA00022737"/>
    </source>
</evidence>
<dbReference type="PANTHER" id="PTHR18929:SF132">
    <property type="entry name" value="PROTEIN DISULFIDE-ISOMERASE A3"/>
    <property type="match status" value="1"/>
</dbReference>